<dbReference type="Pfam" id="PF00874">
    <property type="entry name" value="PRD"/>
    <property type="match status" value="1"/>
</dbReference>
<evidence type="ECO:0000256" key="1">
    <source>
        <dbReference type="ARBA" id="ARBA00022737"/>
    </source>
</evidence>
<dbReference type="InterPro" id="IPR050661">
    <property type="entry name" value="BglG_antiterminators"/>
</dbReference>
<keyword evidence="4" id="KW-1185">Reference proteome</keyword>
<dbReference type="PROSITE" id="PS51372">
    <property type="entry name" value="PRD_2"/>
    <property type="match status" value="1"/>
</dbReference>
<sequence length="420" mass="47903">MNMSLPSSGESTLSGPQRRSLLLVMLFAPSHPLSLETLAAATRASLEDTLRDIGCLKDELNHIHRLHLVSDSDSRYYLKGTVLNKRICLIEGMRRAIRLCPEKITDEFTGWLENSLQRLPPALQLPANRIDDTVDELSRLLKPNNAGADKLFLGLFLRVLLIECAEQQHPDFNQHQLKWLTQKHEQQIVARLFSDWPLPQAELYALTLLVSLSNTPHHLHSSSDSDGRLNRAVEQVVHRFEGLASMAFRQHEMLVSQLFSHLSAALERCHFQVGIDSSLQEEVEEKYPRLLRTTRAAVLPLEAEYRIRFSREEMGLIAVIFGAWLMQESDIQEKQLLILTRSQGVQEKKLELQIRELTLLPLNIRFQSVEDFQSAGAPKNTRLVITTFALPLPLFSPPLVHVRLPLGQAQQQRIRQLLEN</sequence>
<evidence type="ECO:0000259" key="2">
    <source>
        <dbReference type="PROSITE" id="PS51372"/>
    </source>
</evidence>
<keyword evidence="1" id="KW-0677">Repeat</keyword>
<evidence type="ECO:0000313" key="4">
    <source>
        <dbReference type="Proteomes" id="UP000295719"/>
    </source>
</evidence>
<proteinExistence type="predicted"/>
<comment type="caution">
    <text evidence="3">The sequence shown here is derived from an EMBL/GenBank/DDBJ whole genome shotgun (WGS) entry which is preliminary data.</text>
</comment>
<gene>
    <name evidence="3" type="ORF">EDC52_11346</name>
</gene>
<dbReference type="GO" id="GO:0006355">
    <property type="term" value="P:regulation of DNA-templated transcription"/>
    <property type="evidence" value="ECO:0007669"/>
    <property type="project" value="InterPro"/>
</dbReference>
<dbReference type="Proteomes" id="UP000295719">
    <property type="component" value="Unassembled WGS sequence"/>
</dbReference>
<dbReference type="PANTHER" id="PTHR30185:SF14">
    <property type="entry name" value="STATIONARY PHASE-INDUCIBLE PROTEIN CSIE-RELATED"/>
    <property type="match status" value="1"/>
</dbReference>
<dbReference type="PANTHER" id="PTHR30185">
    <property type="entry name" value="CRYPTIC BETA-GLUCOSIDE BGL OPERON ANTITERMINATOR"/>
    <property type="match status" value="1"/>
</dbReference>
<dbReference type="InterPro" id="IPR036634">
    <property type="entry name" value="PRD_sf"/>
</dbReference>
<organism evidence="3 4">
    <name type="scientific">Biostraticola tofi</name>
    <dbReference type="NCBI Taxonomy" id="466109"/>
    <lineage>
        <taxon>Bacteria</taxon>
        <taxon>Pseudomonadati</taxon>
        <taxon>Pseudomonadota</taxon>
        <taxon>Gammaproteobacteria</taxon>
        <taxon>Enterobacterales</taxon>
        <taxon>Bruguierivoracaceae</taxon>
        <taxon>Biostraticola</taxon>
    </lineage>
</organism>
<dbReference type="Gene3D" id="1.10.1790.10">
    <property type="entry name" value="PRD domain"/>
    <property type="match status" value="1"/>
</dbReference>
<name>A0A4R3YJA9_9GAMM</name>
<dbReference type="AlphaFoldDB" id="A0A4R3YJA9"/>
<accession>A0A4R3YJA9</accession>
<evidence type="ECO:0000313" key="3">
    <source>
        <dbReference type="EMBL" id="TCV92221.1"/>
    </source>
</evidence>
<feature type="domain" description="PRD" evidence="2">
    <location>
        <begin position="224"/>
        <end position="331"/>
    </location>
</feature>
<dbReference type="OrthoDB" id="6415323at2"/>
<dbReference type="SUPFAM" id="SSF63520">
    <property type="entry name" value="PTS-regulatory domain, PRD"/>
    <property type="match status" value="1"/>
</dbReference>
<dbReference type="EMBL" id="SMCR01000013">
    <property type="protein sequence ID" value="TCV92221.1"/>
    <property type="molecule type" value="Genomic_DNA"/>
</dbReference>
<protein>
    <submittedName>
        <fullName evidence="3">PRD domain-containing protein</fullName>
    </submittedName>
</protein>
<dbReference type="NCBIfam" id="NF008597">
    <property type="entry name" value="PRK11564.1"/>
    <property type="match status" value="1"/>
</dbReference>
<dbReference type="InterPro" id="IPR011608">
    <property type="entry name" value="PRD"/>
</dbReference>
<reference evidence="3 4" key="1">
    <citation type="submission" date="2019-03" db="EMBL/GenBank/DDBJ databases">
        <title>Genomic Encyclopedia of Type Strains, Phase IV (KMG-IV): sequencing the most valuable type-strain genomes for metagenomic binning, comparative biology and taxonomic classification.</title>
        <authorList>
            <person name="Goeker M."/>
        </authorList>
    </citation>
    <scope>NUCLEOTIDE SEQUENCE [LARGE SCALE GENOMIC DNA]</scope>
    <source>
        <strain evidence="3 4">DSM 19580</strain>
    </source>
</reference>